<dbReference type="Pfam" id="PF02687">
    <property type="entry name" value="FtsX"/>
    <property type="match status" value="1"/>
</dbReference>
<dbReference type="EMBL" id="CYHF01000003">
    <property type="protein sequence ID" value="CUA95289.1"/>
    <property type="molecule type" value="Genomic_DNA"/>
</dbReference>
<organism evidence="10 11">
    <name type="scientific">Thiomonas bhubaneswarensis</name>
    <dbReference type="NCBI Taxonomy" id="339866"/>
    <lineage>
        <taxon>Bacteria</taxon>
        <taxon>Pseudomonadati</taxon>
        <taxon>Pseudomonadota</taxon>
        <taxon>Betaproteobacteria</taxon>
        <taxon>Burkholderiales</taxon>
        <taxon>Thiomonas</taxon>
    </lineage>
</organism>
<feature type="transmembrane region" description="Helical" evidence="7">
    <location>
        <begin position="361"/>
        <end position="383"/>
    </location>
</feature>
<evidence type="ECO:0000256" key="1">
    <source>
        <dbReference type="ARBA" id="ARBA00004651"/>
    </source>
</evidence>
<dbReference type="Proteomes" id="UP000183649">
    <property type="component" value="Unassembled WGS sequence"/>
</dbReference>
<keyword evidence="11" id="KW-1185">Reference proteome</keyword>
<evidence type="ECO:0000313" key="11">
    <source>
        <dbReference type="Proteomes" id="UP000183649"/>
    </source>
</evidence>
<feature type="domain" description="MacB-like periplasmic core" evidence="9">
    <location>
        <begin position="19"/>
        <end position="249"/>
    </location>
</feature>
<dbReference type="InterPro" id="IPR025857">
    <property type="entry name" value="MacB_PCD"/>
</dbReference>
<feature type="transmembrane region" description="Helical" evidence="7">
    <location>
        <begin position="278"/>
        <end position="300"/>
    </location>
</feature>
<evidence type="ECO:0000313" key="10">
    <source>
        <dbReference type="EMBL" id="CUA95289.1"/>
    </source>
</evidence>
<keyword evidence="10" id="KW-0449">Lipoprotein</keyword>
<evidence type="ECO:0000256" key="3">
    <source>
        <dbReference type="ARBA" id="ARBA00022475"/>
    </source>
</evidence>
<evidence type="ECO:0000256" key="6">
    <source>
        <dbReference type="ARBA" id="ARBA00023136"/>
    </source>
</evidence>
<gene>
    <name evidence="10" type="ORF">Ga0061069_10319</name>
</gene>
<comment type="similarity">
    <text evidence="2">Belongs to the ABC-4 integral membrane protein family. LolC/E subfamily.</text>
</comment>
<dbReference type="Pfam" id="PF12704">
    <property type="entry name" value="MacB_PCD"/>
    <property type="match status" value="1"/>
</dbReference>
<proteinExistence type="inferred from homology"/>
<dbReference type="RefSeq" id="WP_055449847.1">
    <property type="nucleotide sequence ID" value="NZ_CYHF01000003.1"/>
</dbReference>
<dbReference type="STRING" id="339866.GCA_001418255_00899"/>
<dbReference type="InterPro" id="IPR051447">
    <property type="entry name" value="Lipoprotein-release_system"/>
</dbReference>
<sequence length="400" mass="42162">MRLSWKIALQFLRDGRVQSLLILVGIAVGSAVIVFITALVTGLQGNIVNRTLGSQPQIVVKAPDLEPLTPPPAANTVYLSRIDPRPQRLRGIDNAAAVLHAIRAMPDVKAATPVVSGPAFAQRGNAVRAVAIIGIEPASYVRIIPVDTDIVAGQFAVGAEKILIGSRLASDLGLAVGDTLRLTGPSGQAQAFRVAGIFTMGVRDVDERQVYLGLQQAQTLLGLPGSVTEIDLTVHELFSAQAIAARIARTFDVKAESWMTTNSQLLNALRSQSLSTNIIRLSIALSVALGIASVLAVSVVQRTREIGILRAMGATRLRMMTVFLIQGGVLGLLGSSVGAALGISLVYVFNHAGPRLFPVTVSPWLAPQAMLIATLAGILAAYAPARRASHLDPVEAIRTV</sequence>
<evidence type="ECO:0000256" key="2">
    <source>
        <dbReference type="ARBA" id="ARBA00005236"/>
    </source>
</evidence>
<evidence type="ECO:0000259" key="8">
    <source>
        <dbReference type="Pfam" id="PF02687"/>
    </source>
</evidence>
<feature type="transmembrane region" description="Helical" evidence="7">
    <location>
        <begin position="321"/>
        <end position="349"/>
    </location>
</feature>
<evidence type="ECO:0000256" key="7">
    <source>
        <dbReference type="SAM" id="Phobius"/>
    </source>
</evidence>
<evidence type="ECO:0000256" key="5">
    <source>
        <dbReference type="ARBA" id="ARBA00022989"/>
    </source>
</evidence>
<dbReference type="PANTHER" id="PTHR30489:SF0">
    <property type="entry name" value="LIPOPROTEIN-RELEASING SYSTEM TRANSMEMBRANE PROTEIN LOLE"/>
    <property type="match status" value="1"/>
</dbReference>
<evidence type="ECO:0000259" key="9">
    <source>
        <dbReference type="Pfam" id="PF12704"/>
    </source>
</evidence>
<evidence type="ECO:0000256" key="4">
    <source>
        <dbReference type="ARBA" id="ARBA00022692"/>
    </source>
</evidence>
<feature type="domain" description="ABC3 transporter permease C-terminal" evidence="8">
    <location>
        <begin position="281"/>
        <end position="393"/>
    </location>
</feature>
<dbReference type="GO" id="GO:0044874">
    <property type="term" value="P:lipoprotein localization to outer membrane"/>
    <property type="evidence" value="ECO:0007669"/>
    <property type="project" value="TreeGrafter"/>
</dbReference>
<keyword evidence="3" id="KW-1003">Cell membrane</keyword>
<feature type="transmembrane region" description="Helical" evidence="7">
    <location>
        <begin position="20"/>
        <end position="43"/>
    </location>
</feature>
<reference evidence="11" key="1">
    <citation type="submission" date="2015-08" db="EMBL/GenBank/DDBJ databases">
        <authorList>
            <person name="Varghese N."/>
        </authorList>
    </citation>
    <scope>NUCLEOTIDE SEQUENCE [LARGE SCALE GENOMIC DNA]</scope>
    <source>
        <strain evidence="11">DSM 18181</strain>
    </source>
</reference>
<keyword evidence="5 7" id="KW-1133">Transmembrane helix</keyword>
<comment type="subcellular location">
    <subcellularLocation>
        <location evidence="1">Cell membrane</location>
        <topology evidence="1">Multi-pass membrane protein</topology>
    </subcellularLocation>
</comment>
<dbReference type="AlphaFoldDB" id="A0A0K6HWJ4"/>
<name>A0A0K6HWJ4_9BURK</name>
<dbReference type="OrthoDB" id="9770036at2"/>
<protein>
    <submittedName>
        <fullName evidence="10">ABC-type transport system, involved in lipoprotein release, permease component</fullName>
    </submittedName>
</protein>
<dbReference type="InterPro" id="IPR003838">
    <property type="entry name" value="ABC3_permease_C"/>
</dbReference>
<dbReference type="GO" id="GO:0098797">
    <property type="term" value="C:plasma membrane protein complex"/>
    <property type="evidence" value="ECO:0007669"/>
    <property type="project" value="TreeGrafter"/>
</dbReference>
<keyword evidence="6 7" id="KW-0472">Membrane</keyword>
<keyword evidence="4 7" id="KW-0812">Transmembrane</keyword>
<dbReference type="PANTHER" id="PTHR30489">
    <property type="entry name" value="LIPOPROTEIN-RELEASING SYSTEM TRANSMEMBRANE PROTEIN LOLE"/>
    <property type="match status" value="1"/>
</dbReference>
<accession>A0A0K6HWJ4</accession>